<dbReference type="AlphaFoldDB" id="D8QUY8"/>
<protein>
    <recommendedName>
        <fullName evidence="3">MalT-like TPR region domain-containing protein</fullName>
    </recommendedName>
</protein>
<dbReference type="GO" id="GO:0005739">
    <property type="term" value="C:mitochondrion"/>
    <property type="evidence" value="ECO:0000318"/>
    <property type="project" value="GO_Central"/>
</dbReference>
<name>D8QUY8_SELML</name>
<evidence type="ECO:0008006" key="3">
    <source>
        <dbReference type="Google" id="ProtNLM"/>
    </source>
</evidence>
<evidence type="ECO:0000313" key="1">
    <source>
        <dbReference type="EMBL" id="EFJ36378.1"/>
    </source>
</evidence>
<dbReference type="PANTHER" id="PTHR47868">
    <property type="entry name" value="OS05G0457700 PROTEIN"/>
    <property type="match status" value="1"/>
</dbReference>
<proteinExistence type="predicted"/>
<dbReference type="Gene3D" id="1.25.40.10">
    <property type="entry name" value="Tetratricopeptide repeat domain"/>
    <property type="match status" value="1"/>
</dbReference>
<dbReference type="KEGG" id="smo:SELMODRAFT_438197"/>
<organism evidence="2">
    <name type="scientific">Selaginella moellendorffii</name>
    <name type="common">Spikemoss</name>
    <dbReference type="NCBI Taxonomy" id="88036"/>
    <lineage>
        <taxon>Eukaryota</taxon>
        <taxon>Viridiplantae</taxon>
        <taxon>Streptophyta</taxon>
        <taxon>Embryophyta</taxon>
        <taxon>Tracheophyta</taxon>
        <taxon>Lycopodiopsida</taxon>
        <taxon>Selaginellales</taxon>
        <taxon>Selaginellaceae</taxon>
        <taxon>Selaginella</taxon>
    </lineage>
</organism>
<dbReference type="FunCoup" id="D8QUY8">
    <property type="interactions" value="963"/>
</dbReference>
<dbReference type="SMART" id="SM00028">
    <property type="entry name" value="TPR"/>
    <property type="match status" value="2"/>
</dbReference>
<dbReference type="Gramene" id="EFJ36378">
    <property type="protein sequence ID" value="EFJ36378"/>
    <property type="gene ID" value="SELMODRAFT_438197"/>
</dbReference>
<dbReference type="EMBL" id="GL377567">
    <property type="protein sequence ID" value="EFJ36378.1"/>
    <property type="molecule type" value="Genomic_DNA"/>
</dbReference>
<dbReference type="InterPro" id="IPR011990">
    <property type="entry name" value="TPR-like_helical_dom_sf"/>
</dbReference>
<dbReference type="HOGENOM" id="CLU_052752_0_0_1"/>
<gene>
    <name evidence="1" type="ORF">SELMODRAFT_438197</name>
</gene>
<dbReference type="OrthoDB" id="1892356at2759"/>
<dbReference type="Proteomes" id="UP000001514">
    <property type="component" value="Unassembled WGS sequence"/>
</dbReference>
<dbReference type="OMA" id="MIHTATK"/>
<evidence type="ECO:0000313" key="2">
    <source>
        <dbReference type="Proteomes" id="UP000001514"/>
    </source>
</evidence>
<dbReference type="eggNOG" id="ENOG502QSKK">
    <property type="taxonomic scope" value="Eukaryota"/>
</dbReference>
<dbReference type="PANTHER" id="PTHR47868:SF2">
    <property type="entry name" value="OS05G0457700 PROTEIN"/>
    <property type="match status" value="1"/>
</dbReference>
<sequence length="366" mass="38886">MAAQILDYAAAARKKGGAGYLDAMQVLEHGVSFVKNSGPSAANALCKIQFAIADFHADQGKVSDATEVLHGVSSNESAGLEVRVSALEALVGLYLQIHEDELASAQLQTISELATPESDIGPRSQALAGLVKLSGGQFDAAAASCFEAFPPDTKQGAAILSRAEVAHVRGDDKEAKNFYESAAALAKNETDKSKGATMTSTEVHSAALAGLGQLSADLGCFDEAEKFLTEGLQVAESISGETHARVGLVLSCMADLYSRRAKAENSGFMIAEGLYRRSLNLLKAPPLEKEAKDKLQYLDAIAITRARYADILSSVEQRASEAERLKSWATAAWRNQRSLSDVLKAAARDNGSKLHSVIDVRLGRVF</sequence>
<accession>D8QUY8</accession>
<dbReference type="InterPro" id="IPR019734">
    <property type="entry name" value="TPR_rpt"/>
</dbReference>
<dbReference type="SUPFAM" id="SSF48452">
    <property type="entry name" value="TPR-like"/>
    <property type="match status" value="1"/>
</dbReference>
<keyword evidence="2" id="KW-1185">Reference proteome</keyword>
<reference evidence="1 2" key="1">
    <citation type="journal article" date="2011" name="Science">
        <title>The Selaginella genome identifies genetic changes associated with the evolution of vascular plants.</title>
        <authorList>
            <person name="Banks J.A."/>
            <person name="Nishiyama T."/>
            <person name="Hasebe M."/>
            <person name="Bowman J.L."/>
            <person name="Gribskov M."/>
            <person name="dePamphilis C."/>
            <person name="Albert V.A."/>
            <person name="Aono N."/>
            <person name="Aoyama T."/>
            <person name="Ambrose B.A."/>
            <person name="Ashton N.W."/>
            <person name="Axtell M.J."/>
            <person name="Barker E."/>
            <person name="Barker M.S."/>
            <person name="Bennetzen J.L."/>
            <person name="Bonawitz N.D."/>
            <person name="Chapple C."/>
            <person name="Cheng C."/>
            <person name="Correa L.G."/>
            <person name="Dacre M."/>
            <person name="DeBarry J."/>
            <person name="Dreyer I."/>
            <person name="Elias M."/>
            <person name="Engstrom E.M."/>
            <person name="Estelle M."/>
            <person name="Feng L."/>
            <person name="Finet C."/>
            <person name="Floyd S.K."/>
            <person name="Frommer W.B."/>
            <person name="Fujita T."/>
            <person name="Gramzow L."/>
            <person name="Gutensohn M."/>
            <person name="Harholt J."/>
            <person name="Hattori M."/>
            <person name="Heyl A."/>
            <person name="Hirai T."/>
            <person name="Hiwatashi Y."/>
            <person name="Ishikawa M."/>
            <person name="Iwata M."/>
            <person name="Karol K.G."/>
            <person name="Koehler B."/>
            <person name="Kolukisaoglu U."/>
            <person name="Kubo M."/>
            <person name="Kurata T."/>
            <person name="Lalonde S."/>
            <person name="Li K."/>
            <person name="Li Y."/>
            <person name="Litt A."/>
            <person name="Lyons E."/>
            <person name="Manning G."/>
            <person name="Maruyama T."/>
            <person name="Michael T.P."/>
            <person name="Mikami K."/>
            <person name="Miyazaki S."/>
            <person name="Morinaga S."/>
            <person name="Murata T."/>
            <person name="Mueller-Roeber B."/>
            <person name="Nelson D.R."/>
            <person name="Obara M."/>
            <person name="Oguri Y."/>
            <person name="Olmstead R.G."/>
            <person name="Onodera N."/>
            <person name="Petersen B.L."/>
            <person name="Pils B."/>
            <person name="Prigge M."/>
            <person name="Rensing S.A."/>
            <person name="Riano-Pachon D.M."/>
            <person name="Roberts A.W."/>
            <person name="Sato Y."/>
            <person name="Scheller H.V."/>
            <person name="Schulz B."/>
            <person name="Schulz C."/>
            <person name="Shakirov E.V."/>
            <person name="Shibagaki N."/>
            <person name="Shinohara N."/>
            <person name="Shippen D.E."/>
            <person name="Soerensen I."/>
            <person name="Sotooka R."/>
            <person name="Sugimoto N."/>
            <person name="Sugita M."/>
            <person name="Sumikawa N."/>
            <person name="Tanurdzic M."/>
            <person name="Theissen G."/>
            <person name="Ulvskov P."/>
            <person name="Wakazuki S."/>
            <person name="Weng J.K."/>
            <person name="Willats W.W."/>
            <person name="Wipf D."/>
            <person name="Wolf P.G."/>
            <person name="Yang L."/>
            <person name="Zimmer A.D."/>
            <person name="Zhu Q."/>
            <person name="Mitros T."/>
            <person name="Hellsten U."/>
            <person name="Loque D."/>
            <person name="Otillar R."/>
            <person name="Salamov A."/>
            <person name="Schmutz J."/>
            <person name="Shapiro H."/>
            <person name="Lindquist E."/>
            <person name="Lucas S."/>
            <person name="Rokhsar D."/>
            <person name="Grigoriev I.V."/>
        </authorList>
    </citation>
    <scope>NUCLEOTIDE SEQUENCE [LARGE SCALE GENOMIC DNA]</scope>
</reference>
<dbReference type="InParanoid" id="D8QUY8"/>